<evidence type="ECO:0000313" key="2">
    <source>
        <dbReference type="Proteomes" id="UP000183569"/>
    </source>
</evidence>
<sequence length="132" mass="15154">MMELMAKYSTLFSWCVLAFFLYLTVKGLREPTGNAKLIKDCATQRGWYGPEKEGVLETWEPLKSTRKGEYFLFHFIIVIDRKAQKKKAAAFINANDIARLKPGLKLRIKYQGLLTKKIAVADIIFDESSQET</sequence>
<reference evidence="1 2" key="1">
    <citation type="submission" date="2016-10" db="EMBL/GenBank/DDBJ databases">
        <authorList>
            <person name="Varghese N."/>
            <person name="Submissions S."/>
        </authorList>
    </citation>
    <scope>NUCLEOTIDE SEQUENCE [LARGE SCALE GENOMIC DNA]</scope>
    <source>
        <strain evidence="1 2">CGMCC 1.12102</strain>
    </source>
</reference>
<organism evidence="1 2">
    <name type="scientific">Kosakonia sacchari</name>
    <dbReference type="NCBI Taxonomy" id="1158459"/>
    <lineage>
        <taxon>Bacteria</taxon>
        <taxon>Pseudomonadati</taxon>
        <taxon>Pseudomonadota</taxon>
        <taxon>Gammaproteobacteria</taxon>
        <taxon>Enterobacterales</taxon>
        <taxon>Enterobacteriaceae</taxon>
        <taxon>Kosakonia</taxon>
    </lineage>
</organism>
<comment type="caution">
    <text evidence="1">The sequence shown here is derived from an EMBL/GenBank/DDBJ whole genome shotgun (WGS) entry which is preliminary data.</text>
</comment>
<dbReference type="RefSeq" id="WP_017457036.1">
    <property type="nucleotide sequence ID" value="NZ_FMUI01000003.1"/>
</dbReference>
<dbReference type="GeneID" id="23845127"/>
<accession>A0A1G4XU78</accession>
<dbReference type="EMBL" id="FMUI01000003">
    <property type="protein sequence ID" value="SCX44665.1"/>
    <property type="molecule type" value="Genomic_DNA"/>
</dbReference>
<protein>
    <submittedName>
        <fullName evidence="1">Uncharacterized protein</fullName>
    </submittedName>
</protein>
<gene>
    <name evidence="1" type="ORF">SAMN02927897_01439</name>
</gene>
<name>A0A1G4XU78_9ENTR</name>
<evidence type="ECO:0000313" key="1">
    <source>
        <dbReference type="EMBL" id="SCX44665.1"/>
    </source>
</evidence>
<dbReference type="AlphaFoldDB" id="A0A1G4XU78"/>
<proteinExistence type="predicted"/>
<dbReference type="Proteomes" id="UP000183569">
    <property type="component" value="Unassembled WGS sequence"/>
</dbReference>